<keyword evidence="3" id="KW-1185">Reference proteome</keyword>
<evidence type="ECO:0000313" key="2">
    <source>
        <dbReference type="EMBL" id="PQM35882.1"/>
    </source>
</evidence>
<dbReference type="EMBL" id="PJQY01003613">
    <property type="protein sequence ID" value="PQM35882.1"/>
    <property type="molecule type" value="Genomic_DNA"/>
</dbReference>
<dbReference type="PANTHER" id="PTHR31917">
    <property type="entry name" value="AGENET DOMAIN-CONTAINING PROTEIN-RELATED"/>
    <property type="match status" value="1"/>
</dbReference>
<dbReference type="AlphaFoldDB" id="A0A314UGH5"/>
<protein>
    <recommendedName>
        <fullName evidence="1">Agenet-like domain-containing protein</fullName>
    </recommendedName>
</protein>
<reference evidence="2 3" key="1">
    <citation type="submission" date="2018-02" db="EMBL/GenBank/DDBJ databases">
        <title>Draft genome of wild Prunus yedoensis var. nudiflora.</title>
        <authorList>
            <person name="Baek S."/>
            <person name="Kim J.-H."/>
            <person name="Choi K."/>
            <person name="Kim G.-B."/>
            <person name="Cho A."/>
            <person name="Jang H."/>
            <person name="Shin C.-H."/>
            <person name="Yu H.-J."/>
            <person name="Mun J.-H."/>
        </authorList>
    </citation>
    <scope>NUCLEOTIDE SEQUENCE [LARGE SCALE GENOMIC DNA]</scope>
    <source>
        <strain evidence="3">cv. Jeju island</strain>
        <tissue evidence="2">Leaf</tissue>
    </source>
</reference>
<dbReference type="InterPro" id="IPR008395">
    <property type="entry name" value="Agenet-like_dom"/>
</dbReference>
<gene>
    <name evidence="2" type="ORF">Pyn_01052</name>
</gene>
<dbReference type="Proteomes" id="UP000250321">
    <property type="component" value="Unassembled WGS sequence"/>
</dbReference>
<proteinExistence type="predicted"/>
<feature type="domain" description="Agenet-like" evidence="1">
    <location>
        <begin position="5"/>
        <end position="35"/>
    </location>
</feature>
<name>A0A314UGH5_PRUYE</name>
<evidence type="ECO:0000259" key="1">
    <source>
        <dbReference type="Pfam" id="PF05641"/>
    </source>
</evidence>
<comment type="caution">
    <text evidence="2">The sequence shown here is derived from an EMBL/GenBank/DDBJ whole genome shotgun (WGS) entry which is preliminary data.</text>
</comment>
<organism evidence="2 3">
    <name type="scientific">Prunus yedoensis var. nudiflora</name>
    <dbReference type="NCBI Taxonomy" id="2094558"/>
    <lineage>
        <taxon>Eukaryota</taxon>
        <taxon>Viridiplantae</taxon>
        <taxon>Streptophyta</taxon>
        <taxon>Embryophyta</taxon>
        <taxon>Tracheophyta</taxon>
        <taxon>Spermatophyta</taxon>
        <taxon>Magnoliopsida</taxon>
        <taxon>eudicotyledons</taxon>
        <taxon>Gunneridae</taxon>
        <taxon>Pentapetalae</taxon>
        <taxon>rosids</taxon>
        <taxon>fabids</taxon>
        <taxon>Rosales</taxon>
        <taxon>Rosaceae</taxon>
        <taxon>Amygdaloideae</taxon>
        <taxon>Amygdaleae</taxon>
        <taxon>Prunus</taxon>
    </lineage>
</organism>
<evidence type="ECO:0000313" key="3">
    <source>
        <dbReference type="Proteomes" id="UP000250321"/>
    </source>
</evidence>
<dbReference type="Pfam" id="PF05641">
    <property type="entry name" value="Agenet"/>
    <property type="match status" value="1"/>
</dbReference>
<accession>A0A314UGH5</accession>
<sequence length="94" mass="10781">MNKPLVQYENLASDDDPNKLLTELVDASSIRPVPPENPDQPFEPPDVVNAFYTDVWWVGSVMRCEDQCFQRRGVFSSAMRGVSLEALRRKPFEH</sequence>
<dbReference type="PANTHER" id="PTHR31917:SF153">
    <property type="entry name" value="DUF724 DOMAIN-CONTAINING PROTEIN 3-RELATED"/>
    <property type="match status" value="1"/>
</dbReference>
<dbReference type="STRING" id="2094558.A0A314UGH5"/>